<proteinExistence type="inferred from homology"/>
<dbReference type="Gene3D" id="3.90.1720.30">
    <property type="entry name" value="PPPDE domains"/>
    <property type="match status" value="1"/>
</dbReference>
<comment type="caution">
    <text evidence="6">The sequence shown here is derived from an EMBL/GenBank/DDBJ whole genome shotgun (WGS) entry which is preliminary data.</text>
</comment>
<feature type="domain" description="PPPDE" evidence="5">
    <location>
        <begin position="380"/>
        <end position="517"/>
    </location>
</feature>
<dbReference type="InterPro" id="IPR008580">
    <property type="entry name" value="PPPDE_dom"/>
</dbReference>
<name>A0AA36NC56_9DINO</name>
<feature type="compositionally biased region" description="Basic and acidic residues" evidence="4">
    <location>
        <begin position="275"/>
        <end position="285"/>
    </location>
</feature>
<protein>
    <recommendedName>
        <fullName evidence="5">PPPDE domain-containing protein</fullName>
    </recommendedName>
</protein>
<feature type="region of interest" description="Disordered" evidence="4">
    <location>
        <begin position="262"/>
        <end position="287"/>
    </location>
</feature>
<dbReference type="GO" id="GO:0016579">
    <property type="term" value="P:protein deubiquitination"/>
    <property type="evidence" value="ECO:0007669"/>
    <property type="project" value="TreeGrafter"/>
</dbReference>
<comment type="similarity">
    <text evidence="1">Belongs to the DeSI family.</text>
</comment>
<dbReference type="SMART" id="SM01179">
    <property type="entry name" value="DUF862"/>
    <property type="match status" value="1"/>
</dbReference>
<dbReference type="Proteomes" id="UP001178507">
    <property type="component" value="Unassembled WGS sequence"/>
</dbReference>
<reference evidence="6" key="1">
    <citation type="submission" date="2023-08" db="EMBL/GenBank/DDBJ databases">
        <authorList>
            <person name="Chen Y."/>
            <person name="Shah S."/>
            <person name="Dougan E. K."/>
            <person name="Thang M."/>
            <person name="Chan C."/>
        </authorList>
    </citation>
    <scope>NUCLEOTIDE SEQUENCE</scope>
</reference>
<evidence type="ECO:0000256" key="3">
    <source>
        <dbReference type="ARBA" id="ARBA00022801"/>
    </source>
</evidence>
<keyword evidence="2" id="KW-0645">Protease</keyword>
<keyword evidence="7" id="KW-1185">Reference proteome</keyword>
<gene>
    <name evidence="6" type="ORF">EVOR1521_LOCUS28790</name>
</gene>
<dbReference type="GO" id="GO:0006508">
    <property type="term" value="P:proteolysis"/>
    <property type="evidence" value="ECO:0007669"/>
    <property type="project" value="UniProtKB-KW"/>
</dbReference>
<organism evidence="6 7">
    <name type="scientific">Effrenium voratum</name>
    <dbReference type="NCBI Taxonomy" id="2562239"/>
    <lineage>
        <taxon>Eukaryota</taxon>
        <taxon>Sar</taxon>
        <taxon>Alveolata</taxon>
        <taxon>Dinophyceae</taxon>
        <taxon>Suessiales</taxon>
        <taxon>Symbiodiniaceae</taxon>
        <taxon>Effrenium</taxon>
    </lineage>
</organism>
<evidence type="ECO:0000259" key="5">
    <source>
        <dbReference type="PROSITE" id="PS51858"/>
    </source>
</evidence>
<evidence type="ECO:0000256" key="1">
    <source>
        <dbReference type="ARBA" id="ARBA00008140"/>
    </source>
</evidence>
<dbReference type="PROSITE" id="PS51858">
    <property type="entry name" value="PPPDE"/>
    <property type="match status" value="1"/>
</dbReference>
<dbReference type="PANTHER" id="PTHR12378">
    <property type="entry name" value="DESUMOYLATING ISOPEPTIDASE"/>
    <property type="match status" value="1"/>
</dbReference>
<dbReference type="AlphaFoldDB" id="A0AA36NC56"/>
<dbReference type="PANTHER" id="PTHR12378:SF9">
    <property type="entry name" value="OS06G0107000 PROTEIN"/>
    <property type="match status" value="1"/>
</dbReference>
<dbReference type="GO" id="GO:0101005">
    <property type="term" value="F:deubiquitinase activity"/>
    <property type="evidence" value="ECO:0007669"/>
    <property type="project" value="TreeGrafter"/>
</dbReference>
<keyword evidence="3" id="KW-0378">Hydrolase</keyword>
<accession>A0AA36NC56</accession>
<dbReference type="EMBL" id="CAUJNA010003652">
    <property type="protein sequence ID" value="CAJ1406970.1"/>
    <property type="molecule type" value="Genomic_DNA"/>
</dbReference>
<evidence type="ECO:0000313" key="6">
    <source>
        <dbReference type="EMBL" id="CAJ1406970.1"/>
    </source>
</evidence>
<dbReference type="Pfam" id="PF05903">
    <property type="entry name" value="Peptidase_C97"/>
    <property type="match status" value="1"/>
</dbReference>
<sequence>MSVAMVVPTTPLSTCSRSEVLSHLRSRADIRAKGSRVFLTSLSRNLQGASPATGPQALGLAVRQALWQSSNYSLNVNKDCLLLMECFQGQADAEVLDLHLFLQEQAQQALALHSEFVRIEERFQKYGPVEQPPKETAPGELSKSPAASLASWAQVPVQGSSDFQELAADVPATGLSVAPAQISLVEVEPATHAEMEGMEEDNVLGDIHQSGNDNCKGLVTNPADETAFATDAELLCASEMCCPKTKSGAVASVTVPRCDASTADEDETLVSQSEADARSPGRDDSPSWQLCRVSPKLADLEGHPILLLCKALPCRDLFSLRLTCQLAVSESRREMEDRLKAVWKRASEKAGYATKTPTAESTCCEPTKAPCKPEPRLEETSVILNVYDVSNSSGIQWINALFANHYSPVKFGGIFHIGVQVGSKEWSYGYKAEGSGVFWTPPLFQACHHFRESICMANAKLSQVEIAAIMKELEAEWTGPSYNVFRRNCCHFADAVCQRLGVGSVPEWTYRLANIGSTAAEAFRMLDGPGMMPISYCSRAPVALPPAPASQAAHPAPSGELDI</sequence>
<evidence type="ECO:0000256" key="2">
    <source>
        <dbReference type="ARBA" id="ARBA00022670"/>
    </source>
</evidence>
<dbReference type="InterPro" id="IPR042266">
    <property type="entry name" value="PPPDE_sf"/>
</dbReference>
<evidence type="ECO:0000313" key="7">
    <source>
        <dbReference type="Proteomes" id="UP001178507"/>
    </source>
</evidence>
<evidence type="ECO:0000256" key="4">
    <source>
        <dbReference type="SAM" id="MobiDB-lite"/>
    </source>
</evidence>